<proteinExistence type="predicted"/>
<dbReference type="eggNOG" id="COG0456">
    <property type="taxonomic scope" value="Bacteria"/>
</dbReference>
<keyword evidence="2" id="KW-0808">Transferase</keyword>
<dbReference type="CDD" id="cd04301">
    <property type="entry name" value="NAT_SF"/>
    <property type="match status" value="1"/>
</dbReference>
<dbReference type="GO" id="GO:0016747">
    <property type="term" value="F:acyltransferase activity, transferring groups other than amino-acyl groups"/>
    <property type="evidence" value="ECO:0007669"/>
    <property type="project" value="InterPro"/>
</dbReference>
<sequence length="143" mass="16486">MIFRVHQGSKDLSDFFQSVFDEQFELTFQKKRPNDAHERINFVLEDADNIIAAASCERIYETLKINDLAVISSQQKRGLGSQLLNGIKSFSLQNEIKTIILTTRSYQAKDFYLRHGFVLYGTLENVPFEGVDTYYLSYKVNGN</sequence>
<dbReference type="Pfam" id="PF00583">
    <property type="entry name" value="Acetyltransf_1"/>
    <property type="match status" value="1"/>
</dbReference>
<dbReference type="AlphaFoldDB" id="A0A1G6BD68"/>
<dbReference type="Proteomes" id="UP000182508">
    <property type="component" value="Unassembled WGS sequence"/>
</dbReference>
<organism evidence="2 3">
    <name type="scientific">Streptococcus henryi</name>
    <dbReference type="NCBI Taxonomy" id="439219"/>
    <lineage>
        <taxon>Bacteria</taxon>
        <taxon>Bacillati</taxon>
        <taxon>Bacillota</taxon>
        <taxon>Bacilli</taxon>
        <taxon>Lactobacillales</taxon>
        <taxon>Streptococcaceae</taxon>
        <taxon>Streptococcus</taxon>
    </lineage>
</organism>
<protein>
    <submittedName>
        <fullName evidence="2">Acetyltransferase (GNAT) domain-containing protein</fullName>
    </submittedName>
</protein>
<evidence type="ECO:0000313" key="3">
    <source>
        <dbReference type="Proteomes" id="UP000182508"/>
    </source>
</evidence>
<feature type="domain" description="N-acetyltransferase" evidence="1">
    <location>
        <begin position="1"/>
        <end position="141"/>
    </location>
</feature>
<evidence type="ECO:0000313" key="2">
    <source>
        <dbReference type="EMBL" id="SDB18545.1"/>
    </source>
</evidence>
<accession>A0A1G6BD68</accession>
<keyword evidence="3" id="KW-1185">Reference proteome</keyword>
<dbReference type="Gene3D" id="3.40.630.30">
    <property type="match status" value="1"/>
</dbReference>
<dbReference type="EMBL" id="FMXP01000011">
    <property type="protein sequence ID" value="SDB18545.1"/>
    <property type="molecule type" value="Genomic_DNA"/>
</dbReference>
<dbReference type="STRING" id="439219.SAMN02910293_00922"/>
<gene>
    <name evidence="2" type="ORF">SAMN02910293_00922</name>
</gene>
<name>A0A1G6BD68_9STRE</name>
<dbReference type="SUPFAM" id="SSF55729">
    <property type="entry name" value="Acyl-CoA N-acyltransferases (Nat)"/>
    <property type="match status" value="1"/>
</dbReference>
<dbReference type="InterPro" id="IPR000182">
    <property type="entry name" value="GNAT_dom"/>
</dbReference>
<dbReference type="PROSITE" id="PS51186">
    <property type="entry name" value="GNAT"/>
    <property type="match status" value="1"/>
</dbReference>
<dbReference type="InterPro" id="IPR016181">
    <property type="entry name" value="Acyl_CoA_acyltransferase"/>
</dbReference>
<evidence type="ECO:0000259" key="1">
    <source>
        <dbReference type="PROSITE" id="PS51186"/>
    </source>
</evidence>
<reference evidence="2 3" key="1">
    <citation type="submission" date="2016-10" db="EMBL/GenBank/DDBJ databases">
        <authorList>
            <person name="de Groot N.N."/>
        </authorList>
    </citation>
    <scope>NUCLEOTIDE SEQUENCE [LARGE SCALE GENOMIC DNA]</scope>
    <source>
        <strain evidence="2 3">A-4</strain>
    </source>
</reference>
<dbReference type="RefSeq" id="WP_074485833.1">
    <property type="nucleotide sequence ID" value="NZ_FMXP01000011.1"/>
</dbReference>